<dbReference type="EMBL" id="RSAS01000228">
    <property type="protein sequence ID" value="RRR74925.1"/>
    <property type="molecule type" value="Genomic_DNA"/>
</dbReference>
<keyword evidence="1" id="KW-0175">Coiled coil</keyword>
<proteinExistence type="predicted"/>
<gene>
    <name evidence="2" type="ORF">EI684_05960</name>
</gene>
<sequence length="612" mass="67862">MADRDSHQSQLARLRDQVQSIQILAEQVARDLDQFITQQNMPALQPDRVWNADHLPSLIRGGGTAAEQQARPINGIDPRSGNYLLTLDAPYGSELAQARPDSSALHLLHLAKKRTKIPILGTVDGIDDNDLAASRWAVVVSAHDSCRLLKELTPLIMHRAQQQGITLNPAHLCFRDGETCGAWYARSNRHPRHHKAHWHTLPPVMIYPVREEVPQAANVWASHYGAAQGPVKPSEGVPFYLMLAGRPGPLFSGDQAYIPYEFQYQLDIFWAVGRVCFTDATGRHDWEAYTRYAERVIQFEQQNDAARYPRREIAYFGTKHPDDLPTHESAQQLITPLAATCHDDPNSGAGRFGFSQRLFLGDGAPVRYQEQSVQPVGSASRANLGTILTGNDDGRPPAILMLATHGAGLQEGTTADYLAWQGALLCQEWGGEGDNRREHWFTAADLDTSTRVEGMVAILFACYGAGSPHEDQFVFTDGIERPPQVAPFPMVARLPQQLLLHGSLAVLGHVDRAWNYSFQGPERIPRQTQSFEDILSLIAKGKRLGAATDQFNMVQAAHAASLVELLQKIKDGNQEITPSDVTNYWKARNDARNYALIGDPAVRLPFNHDQGV</sequence>
<dbReference type="AlphaFoldDB" id="A0A426U4T8"/>
<organism evidence="2 3">
    <name type="scientific">Candidatus Viridilinea halotolerans</name>
    <dbReference type="NCBI Taxonomy" id="2491704"/>
    <lineage>
        <taxon>Bacteria</taxon>
        <taxon>Bacillati</taxon>
        <taxon>Chloroflexota</taxon>
        <taxon>Chloroflexia</taxon>
        <taxon>Chloroflexales</taxon>
        <taxon>Chloroflexineae</taxon>
        <taxon>Oscillochloridaceae</taxon>
        <taxon>Candidatus Viridilinea</taxon>
    </lineage>
</organism>
<protein>
    <recommendedName>
        <fullName evidence="4">Gingipain domain-containing protein</fullName>
    </recommendedName>
</protein>
<evidence type="ECO:0000313" key="3">
    <source>
        <dbReference type="Proteomes" id="UP000280307"/>
    </source>
</evidence>
<accession>A0A426U4T8</accession>
<evidence type="ECO:0000313" key="2">
    <source>
        <dbReference type="EMBL" id="RRR74925.1"/>
    </source>
</evidence>
<comment type="caution">
    <text evidence="2">The sequence shown here is derived from an EMBL/GenBank/DDBJ whole genome shotgun (WGS) entry which is preliminary data.</text>
</comment>
<evidence type="ECO:0008006" key="4">
    <source>
        <dbReference type="Google" id="ProtNLM"/>
    </source>
</evidence>
<name>A0A426U4T8_9CHLR</name>
<feature type="coiled-coil region" evidence="1">
    <location>
        <begin position="4"/>
        <end position="31"/>
    </location>
</feature>
<evidence type="ECO:0000256" key="1">
    <source>
        <dbReference type="SAM" id="Coils"/>
    </source>
</evidence>
<dbReference type="Proteomes" id="UP000280307">
    <property type="component" value="Unassembled WGS sequence"/>
</dbReference>
<reference evidence="2 3" key="1">
    <citation type="submission" date="2018-12" db="EMBL/GenBank/DDBJ databases">
        <title>Genome Sequence of Candidatus Viridilinea halotolerans isolated from saline sulfide-rich spring.</title>
        <authorList>
            <person name="Grouzdev D.S."/>
            <person name="Burganskaya E.I."/>
            <person name="Krutkina M.S."/>
            <person name="Sukhacheva M.V."/>
            <person name="Gorlenko V.M."/>
        </authorList>
    </citation>
    <scope>NUCLEOTIDE SEQUENCE [LARGE SCALE GENOMIC DNA]</scope>
    <source>
        <strain evidence="2">Chok-6</strain>
    </source>
</reference>